<evidence type="ECO:0000313" key="5">
    <source>
        <dbReference type="EMBL" id="MBB3022905.1"/>
    </source>
</evidence>
<comment type="caution">
    <text evidence="5">The sequence shown here is derived from an EMBL/GenBank/DDBJ whole genome shotgun (WGS) entry which is preliminary data.</text>
</comment>
<keyword evidence="3" id="KW-1133">Transmembrane helix</keyword>
<comment type="subcellular location">
    <subcellularLocation>
        <location evidence="1">Membrane</location>
        <topology evidence="1">Multi-pass membrane protein</topology>
    </subcellularLocation>
</comment>
<dbReference type="AlphaFoldDB" id="A0A839QT48"/>
<dbReference type="InterPro" id="IPR032808">
    <property type="entry name" value="DoxX"/>
</dbReference>
<keyword evidence="4" id="KW-0472">Membrane</keyword>
<reference evidence="5 6" key="1">
    <citation type="submission" date="2020-08" db="EMBL/GenBank/DDBJ databases">
        <title>Sequencing the genomes of 1000 actinobacteria strains.</title>
        <authorList>
            <person name="Klenk H.-P."/>
        </authorList>
    </citation>
    <scope>NUCLEOTIDE SEQUENCE [LARGE SCALE GENOMIC DNA]</scope>
    <source>
        <strain evidence="5 6">DSM 23040</strain>
    </source>
</reference>
<keyword evidence="2" id="KW-0812">Transmembrane</keyword>
<dbReference type="Pfam" id="PF07681">
    <property type="entry name" value="DoxX"/>
    <property type="match status" value="1"/>
</dbReference>
<name>A0A839QT48_9MICO</name>
<dbReference type="GO" id="GO:0016020">
    <property type="term" value="C:membrane"/>
    <property type="evidence" value="ECO:0007669"/>
    <property type="project" value="UniProtKB-SubCell"/>
</dbReference>
<evidence type="ECO:0000313" key="6">
    <source>
        <dbReference type="Proteomes" id="UP000568050"/>
    </source>
</evidence>
<gene>
    <name evidence="5" type="ORF">FHX50_001188</name>
</gene>
<sequence>MSKLLRAIGRAGLASMFINNGYNTFKNADAMAPMVEDKLKAWMPEQTQQYGAATMVRASSGTMVAGGTALALGIVPRLASLAVLGALVPTTLAGHAFWESTDKDEKTQQRLQFQKNLAMAGGLLFVAATGKKHR</sequence>
<evidence type="ECO:0000256" key="3">
    <source>
        <dbReference type="ARBA" id="ARBA00022989"/>
    </source>
</evidence>
<proteinExistence type="predicted"/>
<dbReference type="RefSeq" id="WP_183375548.1">
    <property type="nucleotide sequence ID" value="NZ_CBCSFZ010000001.1"/>
</dbReference>
<accession>A0A839QT48</accession>
<protein>
    <submittedName>
        <fullName evidence="5">Putative membrane protein YphA (DoxX/SURF4 family)</fullName>
    </submittedName>
</protein>
<dbReference type="Proteomes" id="UP000568050">
    <property type="component" value="Unassembled WGS sequence"/>
</dbReference>
<dbReference type="EMBL" id="JACHWP010000002">
    <property type="protein sequence ID" value="MBB3022905.1"/>
    <property type="molecule type" value="Genomic_DNA"/>
</dbReference>
<organism evidence="5 6">
    <name type="scientific">Helcobacillus massiliensis</name>
    <dbReference type="NCBI Taxonomy" id="521392"/>
    <lineage>
        <taxon>Bacteria</taxon>
        <taxon>Bacillati</taxon>
        <taxon>Actinomycetota</taxon>
        <taxon>Actinomycetes</taxon>
        <taxon>Micrococcales</taxon>
        <taxon>Dermabacteraceae</taxon>
        <taxon>Helcobacillus</taxon>
    </lineage>
</organism>
<keyword evidence="6" id="KW-1185">Reference proteome</keyword>
<evidence type="ECO:0000256" key="1">
    <source>
        <dbReference type="ARBA" id="ARBA00004141"/>
    </source>
</evidence>
<evidence type="ECO:0000256" key="2">
    <source>
        <dbReference type="ARBA" id="ARBA00022692"/>
    </source>
</evidence>
<evidence type="ECO:0000256" key="4">
    <source>
        <dbReference type="ARBA" id="ARBA00023136"/>
    </source>
</evidence>